<feature type="compositionally biased region" description="Acidic residues" evidence="7">
    <location>
        <begin position="598"/>
        <end position="608"/>
    </location>
</feature>
<name>A0A1E3NUH3_WICAA</name>
<evidence type="ECO:0000256" key="3">
    <source>
        <dbReference type="ARBA" id="ARBA00022692"/>
    </source>
</evidence>
<dbReference type="Proteomes" id="UP000094112">
    <property type="component" value="Unassembled WGS sequence"/>
</dbReference>
<keyword evidence="2" id="KW-0926">Vacuole</keyword>
<dbReference type="GO" id="GO:0006799">
    <property type="term" value="P:polyphosphate biosynthetic process"/>
    <property type="evidence" value="ECO:0007669"/>
    <property type="project" value="EnsemblFungi"/>
</dbReference>
<keyword evidence="3 8" id="KW-0812">Transmembrane</keyword>
<dbReference type="InterPro" id="IPR004331">
    <property type="entry name" value="SPX_dom"/>
</dbReference>
<proteinExistence type="predicted"/>
<dbReference type="PANTHER" id="PTHR46140:SF2">
    <property type="entry name" value="VACUOLAR TRANSPORTER CHAPERONE 3 COMPLEX SUBUNIT 3-RELATED"/>
    <property type="match status" value="1"/>
</dbReference>
<keyword evidence="11" id="KW-1185">Reference proteome</keyword>
<evidence type="ECO:0000256" key="1">
    <source>
        <dbReference type="ARBA" id="ARBA00004128"/>
    </source>
</evidence>
<feature type="transmembrane region" description="Helical" evidence="8">
    <location>
        <begin position="748"/>
        <end position="770"/>
    </location>
</feature>
<sequence>MLFGVRLSNEIFPPWADYYIGYDKLKKLMKESAVPDSGSKKNKKGKDAEEFTDRDENIFVSALDSELEKVYTFQTSQYNQLLKRIEEVENKVSSMNLEDAAGSKDKFDWTGLQTELENILSESKELDHFARLNFTGFQKIVKKHDRIHPNYSSVKALLSIRLKELPFHSEDYSPLLHRISNLYSFLRENISSASYLSNIGSQRGSASLPNASTSVSSVTAHEDAEFQSFKFWIHPDNLMEVKTRILRHLPVLVYSNDEADTNHGDTYDPTISSLYFDNGSFEVYNLKLLKSNASPTLRLRWSGRLSDKPDIFLEKKVVDKSVNDENLNEVRLKLKEKYLKDFIINGDVDEFKQKTLGRFKEMGSSAAYLQSLEHDIDDVDKFIKQFDLQPALRSVYTRTAFQIPGDDRVRITIDSDILFIREDSFDQDRPIRNPKEWHRTDIDQNIENPYQLLRKNEFTKFPHSVMEIKIKNTTGRKGSDLNGISIPFSRKHGKWIEELTTSHLVKEVPNFSKFIQGIASLFLEDDRLDILPFWLPELEDDIRKNPNDAYEELKAKQKSDDEYKKKLKRFSVSRTNSPIVQAQTHSNQQIEEIHDADLEDHESSDEEGPSNHHQRSHRKQRVANYLPFFSGSSKLNDVYSEDEEVVLPPGVQQPKTLLKQAGPVKVETKVWLANERTFNRWLSVTTLFSALTFSIYSSVSKAQSEFTAEVLAYIYFALTLFCGIWGYVTYNKRLSLIKLRDGKHLDAPLGPLVVAAGVLGAIIINFIVGFRQAASRINIMEDQQLHPLIRAVNEYIFRLVGAKQ</sequence>
<evidence type="ECO:0000313" key="10">
    <source>
        <dbReference type="EMBL" id="ODQ56851.1"/>
    </source>
</evidence>
<dbReference type="PANTHER" id="PTHR46140">
    <property type="entry name" value="VACUOLAR TRANSPORTER CHAPERONE 1-RELATED"/>
    <property type="match status" value="1"/>
</dbReference>
<organism evidence="10 11">
    <name type="scientific">Wickerhamomyces anomalus (strain ATCC 58044 / CBS 1984 / NCYC 433 / NRRL Y-366-8)</name>
    <name type="common">Yeast</name>
    <name type="synonym">Hansenula anomala</name>
    <dbReference type="NCBI Taxonomy" id="683960"/>
    <lineage>
        <taxon>Eukaryota</taxon>
        <taxon>Fungi</taxon>
        <taxon>Dikarya</taxon>
        <taxon>Ascomycota</taxon>
        <taxon>Saccharomycotina</taxon>
        <taxon>Saccharomycetes</taxon>
        <taxon>Phaffomycetales</taxon>
        <taxon>Wickerhamomycetaceae</taxon>
        <taxon>Wickerhamomyces</taxon>
    </lineage>
</organism>
<dbReference type="RefSeq" id="XP_019036058.1">
    <property type="nucleotide sequence ID" value="XM_019182608.1"/>
</dbReference>
<dbReference type="AlphaFoldDB" id="A0A1E3NUH3"/>
<comment type="subcellular location">
    <subcellularLocation>
        <location evidence="1">Vacuole membrane</location>
        <topology evidence="1">Multi-pass membrane protein</topology>
    </subcellularLocation>
</comment>
<feature type="region of interest" description="Disordered" evidence="7">
    <location>
        <begin position="598"/>
        <end position="619"/>
    </location>
</feature>
<dbReference type="EMBL" id="KV454215">
    <property type="protein sequence ID" value="ODQ56851.1"/>
    <property type="molecule type" value="Genomic_DNA"/>
</dbReference>
<dbReference type="STRING" id="683960.A0A1E3NUH3"/>
<evidence type="ECO:0000256" key="6">
    <source>
        <dbReference type="SAM" id="Coils"/>
    </source>
</evidence>
<evidence type="ECO:0000313" key="11">
    <source>
        <dbReference type="Proteomes" id="UP000094112"/>
    </source>
</evidence>
<protein>
    <recommendedName>
        <fullName evidence="9">SPX domain-containing protein</fullName>
    </recommendedName>
</protein>
<evidence type="ECO:0000256" key="4">
    <source>
        <dbReference type="ARBA" id="ARBA00022989"/>
    </source>
</evidence>
<dbReference type="Pfam" id="PF09359">
    <property type="entry name" value="VTC"/>
    <property type="match status" value="1"/>
</dbReference>
<evidence type="ECO:0000259" key="9">
    <source>
        <dbReference type="PROSITE" id="PS51382"/>
    </source>
</evidence>
<dbReference type="InterPro" id="IPR003807">
    <property type="entry name" value="DUF202"/>
</dbReference>
<feature type="transmembrane region" description="Helical" evidence="8">
    <location>
        <begin position="681"/>
        <end position="699"/>
    </location>
</feature>
<feature type="transmembrane region" description="Helical" evidence="8">
    <location>
        <begin position="711"/>
        <end position="728"/>
    </location>
</feature>
<keyword evidence="4 8" id="KW-1133">Transmembrane helix</keyword>
<evidence type="ECO:0000256" key="8">
    <source>
        <dbReference type="SAM" id="Phobius"/>
    </source>
</evidence>
<dbReference type="Pfam" id="PF02656">
    <property type="entry name" value="DUF202"/>
    <property type="match status" value="1"/>
</dbReference>
<keyword evidence="6" id="KW-0175">Coiled coil</keyword>
<dbReference type="GO" id="GO:0000329">
    <property type="term" value="C:fungal-type vacuole membrane"/>
    <property type="evidence" value="ECO:0007669"/>
    <property type="project" value="TreeGrafter"/>
</dbReference>
<dbReference type="PROSITE" id="PS51382">
    <property type="entry name" value="SPX"/>
    <property type="match status" value="1"/>
</dbReference>
<dbReference type="GO" id="GO:0033254">
    <property type="term" value="C:vacuolar transporter chaperone complex"/>
    <property type="evidence" value="ECO:0007669"/>
    <property type="project" value="UniProtKB-ARBA"/>
</dbReference>
<evidence type="ECO:0000256" key="2">
    <source>
        <dbReference type="ARBA" id="ARBA00022554"/>
    </source>
</evidence>
<keyword evidence="5 8" id="KW-0472">Membrane</keyword>
<dbReference type="GeneID" id="30199854"/>
<evidence type="ECO:0000256" key="5">
    <source>
        <dbReference type="ARBA" id="ARBA00023136"/>
    </source>
</evidence>
<dbReference type="InterPro" id="IPR018966">
    <property type="entry name" value="VTC_domain"/>
</dbReference>
<dbReference type="CDD" id="cd14480">
    <property type="entry name" value="SPX_VTC2_like"/>
    <property type="match status" value="1"/>
</dbReference>
<dbReference type="Gene3D" id="3.20.100.30">
    <property type="entry name" value="VTC, catalytic tunnel domain"/>
    <property type="match status" value="1"/>
</dbReference>
<evidence type="ECO:0000256" key="7">
    <source>
        <dbReference type="SAM" id="MobiDB-lite"/>
    </source>
</evidence>
<dbReference type="InterPro" id="IPR042267">
    <property type="entry name" value="VTC_sf"/>
</dbReference>
<dbReference type="InterPro" id="IPR051572">
    <property type="entry name" value="VTC_Complex_Subunit"/>
</dbReference>
<dbReference type="OrthoDB" id="6493944at2759"/>
<gene>
    <name evidence="10" type="ORF">WICANDRAFT_48219</name>
</gene>
<feature type="coiled-coil region" evidence="6">
    <location>
        <begin position="71"/>
        <end position="98"/>
    </location>
</feature>
<reference evidence="10 11" key="1">
    <citation type="journal article" date="2016" name="Proc. Natl. Acad. Sci. U.S.A.">
        <title>Comparative genomics of biotechnologically important yeasts.</title>
        <authorList>
            <person name="Riley R."/>
            <person name="Haridas S."/>
            <person name="Wolfe K.H."/>
            <person name="Lopes M.R."/>
            <person name="Hittinger C.T."/>
            <person name="Goeker M."/>
            <person name="Salamov A.A."/>
            <person name="Wisecaver J.H."/>
            <person name="Long T.M."/>
            <person name="Calvey C.H."/>
            <person name="Aerts A.L."/>
            <person name="Barry K.W."/>
            <person name="Choi C."/>
            <person name="Clum A."/>
            <person name="Coughlan A.Y."/>
            <person name="Deshpande S."/>
            <person name="Douglass A.P."/>
            <person name="Hanson S.J."/>
            <person name="Klenk H.-P."/>
            <person name="LaButti K.M."/>
            <person name="Lapidus A."/>
            <person name="Lindquist E.A."/>
            <person name="Lipzen A.M."/>
            <person name="Meier-Kolthoff J.P."/>
            <person name="Ohm R.A."/>
            <person name="Otillar R.P."/>
            <person name="Pangilinan J.L."/>
            <person name="Peng Y."/>
            <person name="Rokas A."/>
            <person name="Rosa C.A."/>
            <person name="Scheuner C."/>
            <person name="Sibirny A.A."/>
            <person name="Slot J.C."/>
            <person name="Stielow J.B."/>
            <person name="Sun H."/>
            <person name="Kurtzman C.P."/>
            <person name="Blackwell M."/>
            <person name="Grigoriev I.V."/>
            <person name="Jeffries T.W."/>
        </authorList>
    </citation>
    <scope>NUCLEOTIDE SEQUENCE [LARGE SCALE GENOMIC DNA]</scope>
    <source>
        <strain evidence="11">ATCC 58044 / CBS 1984 / NCYC 433 / NRRL Y-366-8</strain>
    </source>
</reference>
<accession>A0A1E3NUH3</accession>
<feature type="domain" description="SPX" evidence="9">
    <location>
        <begin position="1"/>
        <end position="158"/>
    </location>
</feature>